<accession>A0ABQ1ZTD7</accession>
<evidence type="ECO:0000313" key="3">
    <source>
        <dbReference type="Proteomes" id="UP000605427"/>
    </source>
</evidence>
<gene>
    <name evidence="2" type="ORF">GCM10007362_16460</name>
</gene>
<reference evidence="3" key="1">
    <citation type="journal article" date="2019" name="Int. J. Syst. Evol. Microbiol.">
        <title>The Global Catalogue of Microorganisms (GCM) 10K type strain sequencing project: providing services to taxonomists for standard genome sequencing and annotation.</title>
        <authorList>
            <consortium name="The Broad Institute Genomics Platform"/>
            <consortium name="The Broad Institute Genome Sequencing Center for Infectious Disease"/>
            <person name="Wu L."/>
            <person name="Ma J."/>
        </authorList>
    </citation>
    <scope>NUCLEOTIDE SEQUENCE [LARGE SCALE GENOMIC DNA]</scope>
    <source>
        <strain evidence="3">CCM 8702</strain>
    </source>
</reference>
<organism evidence="2 3">
    <name type="scientific">Saccharibacillus endophyticus</name>
    <dbReference type="NCBI Taxonomy" id="2060666"/>
    <lineage>
        <taxon>Bacteria</taxon>
        <taxon>Bacillati</taxon>
        <taxon>Bacillota</taxon>
        <taxon>Bacilli</taxon>
        <taxon>Bacillales</taxon>
        <taxon>Paenibacillaceae</taxon>
        <taxon>Saccharibacillus</taxon>
    </lineage>
</organism>
<name>A0ABQ1ZTD7_9BACL</name>
<evidence type="ECO:0000259" key="1">
    <source>
        <dbReference type="PROSITE" id="PS51502"/>
    </source>
</evidence>
<evidence type="ECO:0000313" key="2">
    <source>
        <dbReference type="EMBL" id="GGH75416.1"/>
    </source>
</evidence>
<protein>
    <recommendedName>
        <fullName evidence="1">Stress-response A/B barrel domain-containing protein</fullName>
    </recommendedName>
</protein>
<dbReference type="PROSITE" id="PS51502">
    <property type="entry name" value="S_R_A_B_BARREL"/>
    <property type="match status" value="1"/>
</dbReference>
<dbReference type="RefSeq" id="WP_172242094.1">
    <property type="nucleotide sequence ID" value="NZ_BMDD01000002.1"/>
</dbReference>
<dbReference type="Gene3D" id="3.30.70.100">
    <property type="match status" value="1"/>
</dbReference>
<keyword evidence="3" id="KW-1185">Reference proteome</keyword>
<dbReference type="SMART" id="SM00886">
    <property type="entry name" value="Dabb"/>
    <property type="match status" value="1"/>
</dbReference>
<dbReference type="Pfam" id="PF07876">
    <property type="entry name" value="Dabb"/>
    <property type="match status" value="1"/>
</dbReference>
<dbReference type="InterPro" id="IPR013097">
    <property type="entry name" value="Dabb"/>
</dbReference>
<dbReference type="Proteomes" id="UP000605427">
    <property type="component" value="Unassembled WGS sequence"/>
</dbReference>
<dbReference type="SUPFAM" id="SSF54909">
    <property type="entry name" value="Dimeric alpha+beta barrel"/>
    <property type="match status" value="1"/>
</dbReference>
<dbReference type="InterPro" id="IPR011008">
    <property type="entry name" value="Dimeric_a/b-barrel"/>
</dbReference>
<proteinExistence type="predicted"/>
<comment type="caution">
    <text evidence="2">The sequence shown here is derived from an EMBL/GenBank/DDBJ whole genome shotgun (WGS) entry which is preliminary data.</text>
</comment>
<feature type="domain" description="Stress-response A/B barrel" evidence="1">
    <location>
        <begin position="4"/>
        <end position="96"/>
    </location>
</feature>
<sequence>MSAFIHMVTFTLHAGKDNEEAEAFLRESKKLLAVIPGVQDFKVLRQVSAKNDHDYGFSMNFADRAAFEAYNVHPVHAKYVAEIWESKVSSFQETDLVEYE</sequence>
<dbReference type="EMBL" id="BMDD01000002">
    <property type="protein sequence ID" value="GGH75416.1"/>
    <property type="molecule type" value="Genomic_DNA"/>
</dbReference>